<dbReference type="eggNOG" id="KOG3575">
    <property type="taxonomic scope" value="Eukaryota"/>
</dbReference>
<dbReference type="InterPro" id="IPR035500">
    <property type="entry name" value="NHR-like_dom_sf"/>
</dbReference>
<comment type="similarity">
    <text evidence="1">Belongs to the nuclear hormone receptor family.</text>
</comment>
<dbReference type="WormBase" id="ZK381.3">
    <property type="protein sequence ID" value="CE35157"/>
    <property type="gene ID" value="WBGene00022726"/>
    <property type="gene designation" value="nhr-249"/>
</dbReference>
<evidence type="ECO:0000313" key="8">
    <source>
        <dbReference type="WormBase" id="ZK381.3"/>
    </source>
</evidence>
<evidence type="ECO:0000313" key="7">
    <source>
        <dbReference type="Proteomes" id="UP000001940"/>
    </source>
</evidence>
<evidence type="ECO:0000256" key="3">
    <source>
        <dbReference type="ARBA" id="ARBA00023163"/>
    </source>
</evidence>
<dbReference type="STRING" id="6239.ZK381.3.1"/>
<evidence type="ECO:0000256" key="2">
    <source>
        <dbReference type="ARBA" id="ARBA00023015"/>
    </source>
</evidence>
<dbReference type="InParanoid" id="Q9GYF7"/>
<dbReference type="KEGG" id="cel:CELE_ZK381.3"/>
<keyword evidence="4" id="KW-0675">Receptor</keyword>
<keyword evidence="2" id="KW-0805">Transcription regulation</keyword>
<evidence type="ECO:0000259" key="5">
    <source>
        <dbReference type="PROSITE" id="PS51843"/>
    </source>
</evidence>
<name>Q9GYF7_CAEEL</name>
<dbReference type="AGR" id="WB:WBGene00022726"/>
<proteinExistence type="inferred from homology"/>
<dbReference type="CTD" id="191307"/>
<reference evidence="6 7" key="1">
    <citation type="journal article" date="1998" name="Science">
        <title>Genome sequence of the nematode C. elegans: a platform for investigating biology.</title>
        <authorList>
            <consortium name="The C. elegans sequencing consortium"/>
            <person name="Sulson J.E."/>
            <person name="Waterston R."/>
        </authorList>
    </citation>
    <scope>NUCLEOTIDE SEQUENCE [LARGE SCALE GENOMIC DNA]</scope>
    <source>
        <strain evidence="6 7">Bristol N2</strain>
    </source>
</reference>
<dbReference type="Bgee" id="WBGene00022726">
    <property type="expression patterns" value="Expressed in adult organism"/>
</dbReference>
<keyword evidence="7" id="KW-1185">Reference proteome</keyword>
<dbReference type="SUPFAM" id="SSF48508">
    <property type="entry name" value="Nuclear receptor ligand-binding domain"/>
    <property type="match status" value="1"/>
</dbReference>
<evidence type="ECO:0000313" key="6">
    <source>
        <dbReference type="EMBL" id="CCD62009.1"/>
    </source>
</evidence>
<dbReference type="PANTHER" id="PTHR46397">
    <property type="entry name" value="NUCLEAR HORMONE RECEPTOR FAMILY-RELATED"/>
    <property type="match status" value="1"/>
</dbReference>
<dbReference type="SMR" id="Q9GYF7"/>
<dbReference type="Gene3D" id="1.10.565.10">
    <property type="entry name" value="Retinoid X Receptor"/>
    <property type="match status" value="1"/>
</dbReference>
<dbReference type="AlphaFoldDB" id="Q9GYF7"/>
<dbReference type="UCSC" id="ZK381.3.2">
    <property type="organism name" value="c. elegans"/>
</dbReference>
<dbReference type="PIR" id="T29176">
    <property type="entry name" value="T29176"/>
</dbReference>
<dbReference type="PROSITE" id="PS51843">
    <property type="entry name" value="NR_LBD"/>
    <property type="match status" value="1"/>
</dbReference>
<accession>Q9GYF7</accession>
<dbReference type="PaxDb" id="6239-ZK381.3.1"/>
<dbReference type="Proteomes" id="UP000001940">
    <property type="component" value="Chromosome IV"/>
</dbReference>
<evidence type="ECO:0000256" key="4">
    <source>
        <dbReference type="ARBA" id="ARBA00023170"/>
    </source>
</evidence>
<protein>
    <submittedName>
        <fullName evidence="6">NR LBD domain-containing protein</fullName>
    </submittedName>
</protein>
<sequence>MGILLQYVEFSNLWVDGLWAEIQLEQWNKISNTSESISFGADNIHFSTFISNFRSSVGEPMAHLKLDMVEYAALKALCFWKLGYVDFGVTLKIVAQEHYLLVSTALTDYHLAEKG</sequence>
<dbReference type="PhylomeDB" id="Q9GYF7"/>
<dbReference type="Pfam" id="PF00104">
    <property type="entry name" value="Hormone_recep"/>
    <property type="match status" value="1"/>
</dbReference>
<dbReference type="GeneID" id="191307"/>
<gene>
    <name evidence="6 8" type="primary">nhr-249</name>
    <name evidence="6" type="ORF">CELE_ZK381.3</name>
    <name evidence="8" type="ORF">ZK381.3</name>
</gene>
<organism evidence="6 7">
    <name type="scientific">Caenorhabditis elegans</name>
    <dbReference type="NCBI Taxonomy" id="6239"/>
    <lineage>
        <taxon>Eukaryota</taxon>
        <taxon>Metazoa</taxon>
        <taxon>Ecdysozoa</taxon>
        <taxon>Nematoda</taxon>
        <taxon>Chromadorea</taxon>
        <taxon>Rhabditida</taxon>
        <taxon>Rhabditina</taxon>
        <taxon>Rhabditomorpha</taxon>
        <taxon>Rhabditoidea</taxon>
        <taxon>Rhabditidae</taxon>
        <taxon>Peloderinae</taxon>
        <taxon>Caenorhabditis</taxon>
    </lineage>
</organism>
<keyword evidence="3" id="KW-0804">Transcription</keyword>
<dbReference type="InterPro" id="IPR000536">
    <property type="entry name" value="Nucl_hrmn_rcpt_lig-bd"/>
</dbReference>
<dbReference type="RefSeq" id="NP_501076.2">
    <property type="nucleotide sequence ID" value="NM_068675.4"/>
</dbReference>
<feature type="domain" description="NR LBD" evidence="5">
    <location>
        <begin position="1"/>
        <end position="115"/>
    </location>
</feature>
<evidence type="ECO:0000256" key="1">
    <source>
        <dbReference type="ARBA" id="ARBA00005993"/>
    </source>
</evidence>
<dbReference type="HOGENOM" id="CLU_2111096_0_0_1"/>
<dbReference type="PANTHER" id="PTHR46397:SF2">
    <property type="entry name" value="NUCLEAR RECEPTOR DOMAIN-CONTAINING PROTEIN"/>
    <property type="match status" value="1"/>
</dbReference>
<dbReference type="EMBL" id="BX284604">
    <property type="protein sequence ID" value="CCD62009.1"/>
    <property type="molecule type" value="Genomic_DNA"/>
</dbReference>